<feature type="region of interest" description="Disordered" evidence="1">
    <location>
        <begin position="645"/>
        <end position="701"/>
    </location>
</feature>
<feature type="compositionally biased region" description="Polar residues" evidence="1">
    <location>
        <begin position="872"/>
        <end position="882"/>
    </location>
</feature>
<feature type="compositionally biased region" description="Basic and acidic residues" evidence="1">
    <location>
        <begin position="849"/>
        <end position="858"/>
    </location>
</feature>
<feature type="compositionally biased region" description="Low complexity" evidence="1">
    <location>
        <begin position="835"/>
        <end position="844"/>
    </location>
</feature>
<protein>
    <submittedName>
        <fullName evidence="3">Uncharacterized protein</fullName>
    </submittedName>
</protein>
<feature type="transmembrane region" description="Helical" evidence="2">
    <location>
        <begin position="161"/>
        <end position="182"/>
    </location>
</feature>
<evidence type="ECO:0000256" key="1">
    <source>
        <dbReference type="SAM" id="MobiDB-lite"/>
    </source>
</evidence>
<feature type="compositionally biased region" description="Low complexity" evidence="1">
    <location>
        <begin position="977"/>
        <end position="986"/>
    </location>
</feature>
<gene>
    <name evidence="3" type="ORF">FYK55_02775</name>
</gene>
<evidence type="ECO:0000313" key="4">
    <source>
        <dbReference type="Proteomes" id="UP000324479"/>
    </source>
</evidence>
<feature type="transmembrane region" description="Helical" evidence="2">
    <location>
        <begin position="43"/>
        <end position="61"/>
    </location>
</feature>
<sequence>MIEPKMNPDQLRFDSQVGVADRQLDRVLYEIEQVSSRIRAKHFWTLLAVLASVSALFGIMLRGAATSGQIDRIWVVIWVAAGLFLSGLVAAILSRRLAGRSGDTATTIERQYPGLGQRLLTTAGLSRQQTGSSLTQRLIRETHEHFRSHDWRRVVSTGALWISRSLGIAACLAAIGVALLGFSGRETGPASLIGPSPMRVERQVLVQPGNVLLERGSSLVVTAEFSRDVPETAKLLTITADGGESELQMKRNLGDPILGGFVSSVDQAMQYQIVSNDWSSERFSVEVFEFPELLRSDAELRFPEYTGMNPRTVEDTVKVTVVEGTELQWRLILNKSVTRCDLVRVDQPETVISCDPDEPIDFSRQDAVCYRAEMPTDVSASYTLMLEDADGRQNKFPPQLTVKVLPNQPPSLKLDPARDVTVSPLEELEVGAAVQDDFGVLRSGVSYTLEMNPGIEVELISSVERNQKKQVQHTIDFEELQAEPDDVLSFYFWAEDVGPDGQVRRTESDLFFADVRPFEQIFRAGQSQPPPGGQPSGQAQQAEELAGTQKQIITAIWNQIRKEQRGESIDEKDLTTIAESQQAGLDQLGELASELQDAGSIEIAKGIAGTMQQTIDELADADLDPALKSAKASFSGLMKLRSREFEVTRSRQSQQSSSGGGNQNRQQQLDELELDEDESRYETQQQAAQQSAQQQAAAEDRQVLSRLRELAQRTEDLNEELAKLQTALQQAKTEEEKEEVQRQLKRLREQQQELLRESDELESRMRSPENSERMSEQADQLQQSREDLRQAAQATENEDPSSALAAGRRAESQFDELQQEFRRRAAGAFDETVRQMQQEAQRLQDQQEEIGRAMREETEQASPGLRGDESKASSPDQLQQQAERVEQLLNQMEETVREAEESEPLLAERLYDAFRETRQADVEQQLRNAAELVRRGFTPQADPFEQQAAEGIRNLREKIDSAADAVLGDSEEGLRRAAAQLEQLAEGVEREINQETGRDSGPGQQRETDDQQSGSQQQGSQQQDSQQQGSQQQGSQQQGSQQQGSQQQGSQQQGSQQQGSQQQGSQQQGSQQQGSQQQGSQRQGSQQQGSQQQGSQQQGSQQQGSQQQGSQQQGSQQQGSQQQGGEGQPSSQADRPSPGLRGGGGQSGDERREESTQPNNRAADSPSTGGPIGPMTGDFRSWSDRMRDVEEMVNDPDLRARAGAIRDRVRQMRVEMKRHGDSPQWNLVEDLVAEPLRELQADVKAELLRRTANKNALVPIDRDPVPEQFSDAVQRYYENLGSVGSGESEGRNSP</sequence>
<keyword evidence="2" id="KW-1133">Transmembrane helix</keyword>
<keyword evidence="4" id="KW-1185">Reference proteome</keyword>
<feature type="transmembrane region" description="Helical" evidence="2">
    <location>
        <begin position="73"/>
        <end position="93"/>
    </location>
</feature>
<evidence type="ECO:0000313" key="3">
    <source>
        <dbReference type="EMBL" id="KAA5545861.1"/>
    </source>
</evidence>
<name>A0A5M6DE85_9BACT</name>
<keyword evidence="2" id="KW-0472">Membrane</keyword>
<dbReference type="Proteomes" id="UP000324479">
    <property type="component" value="Unassembled WGS sequence"/>
</dbReference>
<organism evidence="3 4">
    <name type="scientific">Roseiconus nitratireducens</name>
    <dbReference type="NCBI Taxonomy" id="2605748"/>
    <lineage>
        <taxon>Bacteria</taxon>
        <taxon>Pseudomonadati</taxon>
        <taxon>Planctomycetota</taxon>
        <taxon>Planctomycetia</taxon>
        <taxon>Pirellulales</taxon>
        <taxon>Pirellulaceae</taxon>
        <taxon>Roseiconus</taxon>
    </lineage>
</organism>
<feature type="compositionally biased region" description="Basic and acidic residues" evidence="1">
    <location>
        <begin position="987"/>
        <end position="998"/>
    </location>
</feature>
<feature type="compositionally biased region" description="Basic and acidic residues" evidence="1">
    <location>
        <begin position="732"/>
        <end position="745"/>
    </location>
</feature>
<feature type="region of interest" description="Disordered" evidence="1">
    <location>
        <begin position="750"/>
        <end position="882"/>
    </location>
</feature>
<reference evidence="3 4" key="1">
    <citation type="submission" date="2019-08" db="EMBL/GenBank/DDBJ databases">
        <authorList>
            <person name="Dhanesh K."/>
            <person name="Kumar G."/>
            <person name="Sasikala C."/>
            <person name="Venkata Ramana C."/>
        </authorList>
    </citation>
    <scope>NUCLEOTIDE SEQUENCE [LARGE SCALE GENOMIC DNA]</scope>
    <source>
        <strain evidence="3 4">JC645</strain>
    </source>
</reference>
<feature type="compositionally biased region" description="Acidic residues" evidence="1">
    <location>
        <begin position="670"/>
        <end position="679"/>
    </location>
</feature>
<feature type="compositionally biased region" description="Low complexity" evidence="1">
    <location>
        <begin position="650"/>
        <end position="669"/>
    </location>
</feature>
<feature type="compositionally biased region" description="Basic and acidic residues" evidence="1">
    <location>
        <begin position="750"/>
        <end position="776"/>
    </location>
</feature>
<comment type="caution">
    <text evidence="3">The sequence shown here is derived from an EMBL/GenBank/DDBJ whole genome shotgun (WGS) entry which is preliminary data.</text>
</comment>
<dbReference type="RefSeq" id="WP_150074681.1">
    <property type="nucleotide sequence ID" value="NZ_VWOX01000002.1"/>
</dbReference>
<feature type="region of interest" description="Disordered" evidence="1">
    <location>
        <begin position="977"/>
        <end position="1184"/>
    </location>
</feature>
<feature type="region of interest" description="Disordered" evidence="1">
    <location>
        <begin position="523"/>
        <end position="545"/>
    </location>
</feature>
<feature type="compositionally biased region" description="Polar residues" evidence="1">
    <location>
        <begin position="1156"/>
        <end position="1168"/>
    </location>
</feature>
<proteinExistence type="predicted"/>
<evidence type="ECO:0000256" key="2">
    <source>
        <dbReference type="SAM" id="Phobius"/>
    </source>
</evidence>
<accession>A0A5M6DE85</accession>
<keyword evidence="2" id="KW-0812">Transmembrane</keyword>
<feature type="compositionally biased region" description="Low complexity" evidence="1">
    <location>
        <begin position="1011"/>
        <end position="1121"/>
    </location>
</feature>
<feature type="compositionally biased region" description="Low complexity" evidence="1">
    <location>
        <begin position="684"/>
        <end position="697"/>
    </location>
</feature>
<feature type="region of interest" description="Disordered" evidence="1">
    <location>
        <begin position="726"/>
        <end position="745"/>
    </location>
</feature>
<dbReference type="EMBL" id="VWOX01000002">
    <property type="protein sequence ID" value="KAA5545861.1"/>
    <property type="molecule type" value="Genomic_DNA"/>
</dbReference>